<evidence type="ECO:0000259" key="1">
    <source>
        <dbReference type="Pfam" id="PF13302"/>
    </source>
</evidence>
<dbReference type="Gene3D" id="3.40.630.30">
    <property type="match status" value="1"/>
</dbReference>
<dbReference type="PANTHER" id="PTHR43610:SF1">
    <property type="entry name" value="N-ACETYLTRANSFERASE DOMAIN-CONTAINING PROTEIN"/>
    <property type="match status" value="1"/>
</dbReference>
<gene>
    <name evidence="2" type="ORF">J5O05_16150</name>
</gene>
<dbReference type="EMBL" id="CP072133">
    <property type="protein sequence ID" value="QTH71299.1"/>
    <property type="molecule type" value="Genomic_DNA"/>
</dbReference>
<accession>A0A975DGT7</accession>
<protein>
    <submittedName>
        <fullName evidence="2">GNAT family N-acetyltransferase</fullName>
    </submittedName>
</protein>
<name>A0A975DGT7_9GAMM</name>
<dbReference type="KEGG" id="pxi:J5O05_16150"/>
<dbReference type="AlphaFoldDB" id="A0A975DGT7"/>
<keyword evidence="3" id="KW-1185">Reference proteome</keyword>
<reference evidence="2" key="1">
    <citation type="submission" date="2021-03" db="EMBL/GenBank/DDBJ databases">
        <title>Complete Genome of Pseudoalteromonas xiamenensis STKMTI.2, a new potential marine bacterium producing anti-Vibrio compounds.</title>
        <authorList>
            <person name="Handayani D.P."/>
            <person name="Isnansetyo A."/>
            <person name="Istiqomah I."/>
            <person name="Jumina J."/>
        </authorList>
    </citation>
    <scope>NUCLEOTIDE SEQUENCE</scope>
    <source>
        <strain evidence="2">STKMTI.2</strain>
    </source>
</reference>
<feature type="domain" description="N-acetyltransferase" evidence="1">
    <location>
        <begin position="13"/>
        <end position="151"/>
    </location>
</feature>
<dbReference type="SUPFAM" id="SSF55729">
    <property type="entry name" value="Acyl-CoA N-acyltransferases (Nat)"/>
    <property type="match status" value="1"/>
</dbReference>
<dbReference type="RefSeq" id="WP_208842940.1">
    <property type="nucleotide sequence ID" value="NZ_CP072133.1"/>
</dbReference>
<sequence>MFEQPSELKGAHVTLELLSEAHIEALEVAVMDGQHFNLWYANVPKPQEMGAYVLNAMEMAKKGNIAYAVRENQTGLVVGTTRYYDVSHEHKRACIGYTWYADAVRRTAVNTECKLMLLAQLFEREKAIAAEFRTHVFNQASRQAIERLGAKQDGILRSHQILKDGSIRDTAVYSILAHEWPSVKNHLLSKFR</sequence>
<evidence type="ECO:0000313" key="3">
    <source>
        <dbReference type="Proteomes" id="UP000664904"/>
    </source>
</evidence>
<organism evidence="2 3">
    <name type="scientific">Pseudoalteromonas xiamenensis</name>
    <dbReference type="NCBI Taxonomy" id="882626"/>
    <lineage>
        <taxon>Bacteria</taxon>
        <taxon>Pseudomonadati</taxon>
        <taxon>Pseudomonadota</taxon>
        <taxon>Gammaproteobacteria</taxon>
        <taxon>Alteromonadales</taxon>
        <taxon>Pseudoalteromonadaceae</taxon>
        <taxon>Pseudoalteromonas</taxon>
    </lineage>
</organism>
<evidence type="ECO:0000313" key="2">
    <source>
        <dbReference type="EMBL" id="QTH71299.1"/>
    </source>
</evidence>
<dbReference type="InterPro" id="IPR016181">
    <property type="entry name" value="Acyl_CoA_acyltransferase"/>
</dbReference>
<proteinExistence type="predicted"/>
<dbReference type="GO" id="GO:0016747">
    <property type="term" value="F:acyltransferase activity, transferring groups other than amino-acyl groups"/>
    <property type="evidence" value="ECO:0007669"/>
    <property type="project" value="InterPro"/>
</dbReference>
<dbReference type="Proteomes" id="UP000664904">
    <property type="component" value="Chromosome"/>
</dbReference>
<dbReference type="Pfam" id="PF13302">
    <property type="entry name" value="Acetyltransf_3"/>
    <property type="match status" value="1"/>
</dbReference>
<dbReference type="InterPro" id="IPR000182">
    <property type="entry name" value="GNAT_dom"/>
</dbReference>
<dbReference type="PANTHER" id="PTHR43610">
    <property type="entry name" value="BLL6696 PROTEIN"/>
    <property type="match status" value="1"/>
</dbReference>